<feature type="compositionally biased region" description="Pro residues" evidence="1">
    <location>
        <begin position="58"/>
        <end position="68"/>
    </location>
</feature>
<evidence type="ECO:0000313" key="2">
    <source>
        <dbReference type="EMBL" id="OQR71085.1"/>
    </source>
</evidence>
<organism evidence="2 3">
    <name type="scientific">Tropilaelaps mercedesae</name>
    <dbReference type="NCBI Taxonomy" id="418985"/>
    <lineage>
        <taxon>Eukaryota</taxon>
        <taxon>Metazoa</taxon>
        <taxon>Ecdysozoa</taxon>
        <taxon>Arthropoda</taxon>
        <taxon>Chelicerata</taxon>
        <taxon>Arachnida</taxon>
        <taxon>Acari</taxon>
        <taxon>Parasitiformes</taxon>
        <taxon>Mesostigmata</taxon>
        <taxon>Gamasina</taxon>
        <taxon>Dermanyssoidea</taxon>
        <taxon>Laelapidae</taxon>
        <taxon>Tropilaelaps</taxon>
    </lineage>
</organism>
<comment type="caution">
    <text evidence="2">The sequence shown here is derived from an EMBL/GenBank/DDBJ whole genome shotgun (WGS) entry which is preliminary data.</text>
</comment>
<dbReference type="InParanoid" id="A0A1V9XC12"/>
<dbReference type="Proteomes" id="UP000192247">
    <property type="component" value="Unassembled WGS sequence"/>
</dbReference>
<dbReference type="AlphaFoldDB" id="A0A1V9XC12"/>
<protein>
    <submittedName>
        <fullName evidence="2">Uncharacterized protein</fullName>
    </submittedName>
</protein>
<dbReference type="EMBL" id="MNPL01015388">
    <property type="protein sequence ID" value="OQR71085.1"/>
    <property type="molecule type" value="Genomic_DNA"/>
</dbReference>
<evidence type="ECO:0000313" key="3">
    <source>
        <dbReference type="Proteomes" id="UP000192247"/>
    </source>
</evidence>
<feature type="region of interest" description="Disordered" evidence="1">
    <location>
        <begin position="31"/>
        <end position="82"/>
    </location>
</feature>
<gene>
    <name evidence="2" type="ORF">BIW11_11213</name>
</gene>
<feature type="non-terminal residue" evidence="2">
    <location>
        <position position="82"/>
    </location>
</feature>
<reference evidence="2 3" key="1">
    <citation type="journal article" date="2017" name="Gigascience">
        <title>Draft genome of the honey bee ectoparasitic mite, Tropilaelaps mercedesae, is shaped by the parasitic life history.</title>
        <authorList>
            <person name="Dong X."/>
            <person name="Armstrong S.D."/>
            <person name="Xia D."/>
            <person name="Makepeace B.L."/>
            <person name="Darby A.C."/>
            <person name="Kadowaki T."/>
        </authorList>
    </citation>
    <scope>NUCLEOTIDE SEQUENCE [LARGE SCALE GENOMIC DNA]</scope>
    <source>
        <strain evidence="2">Wuxi-XJTLU</strain>
    </source>
</reference>
<accession>A0A1V9XC12</accession>
<sequence length="82" mass="8849">MKVIYSYTDSCSPPIVVKLLQTPEYYQPPAPVLYPKNVPLGEPPPPPPPRPDRHAGGPPHPAPPPIQGPKPQAAVAKKYSSH</sequence>
<evidence type="ECO:0000256" key="1">
    <source>
        <dbReference type="SAM" id="MobiDB-lite"/>
    </source>
</evidence>
<keyword evidence="3" id="KW-1185">Reference proteome</keyword>
<proteinExistence type="predicted"/>
<name>A0A1V9XC12_9ACAR</name>